<organism evidence="7 8">
    <name type="scientific">Cryptosporangium phraense</name>
    <dbReference type="NCBI Taxonomy" id="2593070"/>
    <lineage>
        <taxon>Bacteria</taxon>
        <taxon>Bacillati</taxon>
        <taxon>Actinomycetota</taxon>
        <taxon>Actinomycetes</taxon>
        <taxon>Cryptosporangiales</taxon>
        <taxon>Cryptosporangiaceae</taxon>
        <taxon>Cryptosporangium</taxon>
    </lineage>
</organism>
<dbReference type="GO" id="GO:0004252">
    <property type="term" value="F:serine-type endopeptidase activity"/>
    <property type="evidence" value="ECO:0007669"/>
    <property type="project" value="InterPro"/>
</dbReference>
<comment type="caution">
    <text evidence="7">The sequence shown here is derived from an EMBL/GenBank/DDBJ whole genome shotgun (WGS) entry which is preliminary data.</text>
</comment>
<evidence type="ECO:0000313" key="7">
    <source>
        <dbReference type="EMBL" id="TQS46279.1"/>
    </source>
</evidence>
<dbReference type="Proteomes" id="UP000317982">
    <property type="component" value="Unassembled WGS sequence"/>
</dbReference>
<dbReference type="Pfam" id="PF00326">
    <property type="entry name" value="Peptidase_S9"/>
    <property type="match status" value="1"/>
</dbReference>
<dbReference type="Gene3D" id="3.40.50.1820">
    <property type="entry name" value="alpha/beta hydrolase"/>
    <property type="match status" value="1"/>
</dbReference>
<dbReference type="PRINTS" id="PR00862">
    <property type="entry name" value="PROLIGOPTASE"/>
</dbReference>
<dbReference type="Pfam" id="PF02897">
    <property type="entry name" value="Peptidase_S9_N"/>
    <property type="match status" value="1"/>
</dbReference>
<dbReference type="InterPro" id="IPR051167">
    <property type="entry name" value="Prolyl_oligopep/macrocyclase"/>
</dbReference>
<proteinExistence type="predicted"/>
<dbReference type="InParanoid" id="A0A545AY66"/>
<evidence type="ECO:0000313" key="8">
    <source>
        <dbReference type="Proteomes" id="UP000317982"/>
    </source>
</evidence>
<dbReference type="AlphaFoldDB" id="A0A545AY66"/>
<feature type="compositionally biased region" description="Polar residues" evidence="4">
    <location>
        <begin position="34"/>
        <end position="58"/>
    </location>
</feature>
<evidence type="ECO:0000256" key="3">
    <source>
        <dbReference type="ARBA" id="ARBA00022825"/>
    </source>
</evidence>
<dbReference type="GO" id="GO:0005829">
    <property type="term" value="C:cytosol"/>
    <property type="evidence" value="ECO:0007669"/>
    <property type="project" value="TreeGrafter"/>
</dbReference>
<keyword evidence="2" id="KW-0378">Hydrolase</keyword>
<dbReference type="OrthoDB" id="9801421at2"/>
<feature type="region of interest" description="Disordered" evidence="4">
    <location>
        <begin position="25"/>
        <end position="73"/>
    </location>
</feature>
<dbReference type="InterPro" id="IPR023302">
    <property type="entry name" value="Pept_S9A_N"/>
</dbReference>
<sequence>MAKSVCCSACPATAVILPLLAGKDGQESGENCDPQPSGTWLVSKEQTVTVESTETPQPAETDRPESTDSNDPYRWLEDVTGDGPLEWARQHNTRTLADYGDSPRFTEIQTEIREVLDAETRIPYVTRRGEYLYNFWQDAANPRGLWRRTTLEQYRNDKPDWDVLIDVDALARDEDQNWVWHGASFLAPSYRKCLISLSVGGSDADVTREFDPVAKAFVPDGFTLPEAKSSVGWIDEDTLYVGTDFGVGSMTDSGYPRLVKRWTRGTPLEEAVTVFEGESSDVSVSAFRDPLSGLDFVYRSIDFYHRKRYLLTGDDPVPVDVPDDAEISVHAGHLLVELRTSWEAYTAGSLLVIDFERFRAGHREFDVLFAPDDRSALLSYSWTEHALLLSSLVDVRPSLDVLQPGPSGWTRTPSASIPEWSTVRVASTDRYHGDEYLLAVDGFLTPPSLHRYVAGSPESGEVLKRSPARFDAAGMSVAQHFAVSADGTRIPYFVVGPVRDEPLPTLLTGYGGFEIPMVPGYDGGLGRAWLARGGVYVVANIRGGGEYGPRWHQAALKEKRPRAYEDFAAVAEDLASRGITTAGQLGVTGGSNGGLLTGNMYTQYPQLFGAVVIQVPLLDMRRYHTLLAGASWMAEYGDPDDPAQWEFIQTFSPYHLLARERPYPPLLVTTSTRDDRVHPGHARKFVARLEQLGYPVDYYENIEGGHGGASNNEQRAFMRALSFAFLWDRLG</sequence>
<feature type="domain" description="Peptidase S9 prolyl oligopeptidase catalytic" evidence="5">
    <location>
        <begin position="529"/>
        <end position="726"/>
    </location>
</feature>
<dbReference type="SUPFAM" id="SSF53474">
    <property type="entry name" value="alpha/beta-Hydrolases"/>
    <property type="match status" value="1"/>
</dbReference>
<name>A0A545AY66_9ACTN</name>
<dbReference type="InterPro" id="IPR002470">
    <property type="entry name" value="Peptidase_S9A"/>
</dbReference>
<protein>
    <submittedName>
        <fullName evidence="7">S9 family peptidase</fullName>
    </submittedName>
</protein>
<dbReference type="PANTHER" id="PTHR42881:SF13">
    <property type="entry name" value="PROLYL ENDOPEPTIDASE"/>
    <property type="match status" value="1"/>
</dbReference>
<dbReference type="GO" id="GO:0070012">
    <property type="term" value="F:oligopeptidase activity"/>
    <property type="evidence" value="ECO:0007669"/>
    <property type="project" value="TreeGrafter"/>
</dbReference>
<reference evidence="7 8" key="1">
    <citation type="submission" date="2019-07" db="EMBL/GenBank/DDBJ databases">
        <title>Cryptosporangium phraense sp. nov., isolated from plant litter.</title>
        <authorList>
            <person name="Suriyachadkun C."/>
        </authorList>
    </citation>
    <scope>NUCLEOTIDE SEQUENCE [LARGE SCALE GENOMIC DNA]</scope>
    <source>
        <strain evidence="7 8">A-T 5661</strain>
    </source>
</reference>
<dbReference type="SUPFAM" id="SSF50993">
    <property type="entry name" value="Peptidase/esterase 'gauge' domain"/>
    <property type="match status" value="1"/>
</dbReference>
<evidence type="ECO:0000256" key="4">
    <source>
        <dbReference type="SAM" id="MobiDB-lite"/>
    </source>
</evidence>
<accession>A0A545AY66</accession>
<dbReference type="PANTHER" id="PTHR42881">
    <property type="entry name" value="PROLYL ENDOPEPTIDASE"/>
    <property type="match status" value="1"/>
</dbReference>
<gene>
    <name evidence="7" type="ORF">FL583_02475</name>
</gene>
<dbReference type="Gene3D" id="2.130.10.120">
    <property type="entry name" value="Prolyl oligopeptidase, N-terminal domain"/>
    <property type="match status" value="1"/>
</dbReference>
<dbReference type="GO" id="GO:0006508">
    <property type="term" value="P:proteolysis"/>
    <property type="evidence" value="ECO:0007669"/>
    <property type="project" value="UniProtKB-KW"/>
</dbReference>
<dbReference type="EMBL" id="VIRS01000002">
    <property type="protein sequence ID" value="TQS46279.1"/>
    <property type="molecule type" value="Genomic_DNA"/>
</dbReference>
<evidence type="ECO:0000259" key="5">
    <source>
        <dbReference type="Pfam" id="PF00326"/>
    </source>
</evidence>
<keyword evidence="3" id="KW-0720">Serine protease</keyword>
<evidence type="ECO:0000256" key="2">
    <source>
        <dbReference type="ARBA" id="ARBA00022801"/>
    </source>
</evidence>
<feature type="domain" description="Peptidase S9A N-terminal" evidence="6">
    <location>
        <begin position="61"/>
        <end position="453"/>
    </location>
</feature>
<keyword evidence="1" id="KW-0645">Protease</keyword>
<keyword evidence="8" id="KW-1185">Reference proteome</keyword>
<dbReference type="InterPro" id="IPR029058">
    <property type="entry name" value="AB_hydrolase_fold"/>
</dbReference>
<dbReference type="InterPro" id="IPR001375">
    <property type="entry name" value="Peptidase_S9_cat"/>
</dbReference>
<evidence type="ECO:0000259" key="6">
    <source>
        <dbReference type="Pfam" id="PF02897"/>
    </source>
</evidence>
<evidence type="ECO:0000256" key="1">
    <source>
        <dbReference type="ARBA" id="ARBA00022670"/>
    </source>
</evidence>